<dbReference type="OrthoDB" id="188274at2"/>
<feature type="domain" description="SWIM-type" evidence="2">
    <location>
        <begin position="128"/>
        <end position="156"/>
    </location>
</feature>
<accession>A0A1H0KJR7</accession>
<evidence type="ECO:0000313" key="4">
    <source>
        <dbReference type="Proteomes" id="UP000199004"/>
    </source>
</evidence>
<reference evidence="3 4" key="1">
    <citation type="submission" date="2016-10" db="EMBL/GenBank/DDBJ databases">
        <authorList>
            <person name="de Groot N.N."/>
        </authorList>
    </citation>
    <scope>NUCLEOTIDE SEQUENCE [LARGE SCALE GENOMIC DNA]</scope>
    <source>
        <strain evidence="3 4">CGMCC 1.11147</strain>
    </source>
</reference>
<gene>
    <name evidence="3" type="ORF">SAMN05192576_0052</name>
</gene>
<dbReference type="Pfam" id="PF04434">
    <property type="entry name" value="SWIM"/>
    <property type="match status" value="1"/>
</dbReference>
<evidence type="ECO:0000259" key="2">
    <source>
        <dbReference type="PROSITE" id="PS50966"/>
    </source>
</evidence>
<keyword evidence="4" id="KW-1185">Reference proteome</keyword>
<dbReference type="RefSeq" id="WP_091026795.1">
    <property type="nucleotide sequence ID" value="NZ_BKAE01000015.1"/>
</dbReference>
<dbReference type="EMBL" id="FNIC01000010">
    <property type="protein sequence ID" value="SDO56046.1"/>
    <property type="molecule type" value="Genomic_DNA"/>
</dbReference>
<protein>
    <submittedName>
        <fullName evidence="3">SWIM zinc finger</fullName>
    </submittedName>
</protein>
<keyword evidence="1" id="KW-0862">Zinc</keyword>
<dbReference type="InterPro" id="IPR007527">
    <property type="entry name" value="Znf_SWIM"/>
</dbReference>
<dbReference type="PANTHER" id="PTHR38133:SF1">
    <property type="entry name" value="SLR1429 PROTEIN"/>
    <property type="match status" value="1"/>
</dbReference>
<dbReference type="STRING" id="1005944.SAMN05192576_0052"/>
<name>A0A1H0KJR7_9ACTN</name>
<sequence length="227" mass="24175">MGQPVVHARLAPRRSAARATNWWGKAWVRAVEESAYTETDLRTARGLARAGRVGGITVDTGSFAASVEDDGRLVTASGTVPVLDDAGLSALVETVAAESGRVAALLAGDLPHSLVEHAEQTGVELLPYGAELGASCTCGFWADPCPHALAVLYQLTWLVETDPFVLLHLRGMPRERLLADLHARTSSTDEPAPARADDVDTALDAAVRAARILELVDDPDRPIDHLF</sequence>
<dbReference type="GO" id="GO:0008270">
    <property type="term" value="F:zinc ion binding"/>
    <property type="evidence" value="ECO:0007669"/>
    <property type="project" value="UniProtKB-KW"/>
</dbReference>
<keyword evidence="1" id="KW-0479">Metal-binding</keyword>
<evidence type="ECO:0000313" key="3">
    <source>
        <dbReference type="EMBL" id="SDO56046.1"/>
    </source>
</evidence>
<dbReference type="PROSITE" id="PS50966">
    <property type="entry name" value="ZF_SWIM"/>
    <property type="match status" value="1"/>
</dbReference>
<dbReference type="Proteomes" id="UP000199004">
    <property type="component" value="Unassembled WGS sequence"/>
</dbReference>
<evidence type="ECO:0000256" key="1">
    <source>
        <dbReference type="PROSITE-ProRule" id="PRU00325"/>
    </source>
</evidence>
<dbReference type="AlphaFoldDB" id="A0A1H0KJR7"/>
<proteinExistence type="predicted"/>
<dbReference type="PANTHER" id="PTHR38133">
    <property type="entry name" value="SLR1429 PROTEIN"/>
    <property type="match status" value="1"/>
</dbReference>
<keyword evidence="1" id="KW-0863">Zinc-finger</keyword>
<organism evidence="3 4">
    <name type="scientific">Nocardioides szechwanensis</name>
    <dbReference type="NCBI Taxonomy" id="1005944"/>
    <lineage>
        <taxon>Bacteria</taxon>
        <taxon>Bacillati</taxon>
        <taxon>Actinomycetota</taxon>
        <taxon>Actinomycetes</taxon>
        <taxon>Propionibacteriales</taxon>
        <taxon>Nocardioidaceae</taxon>
        <taxon>Nocardioides</taxon>
    </lineage>
</organism>